<keyword evidence="2" id="KW-1185">Reference proteome</keyword>
<sequence length="196" mass="20952">MCVSYNIADIFCEVVVEKRVVSGHVKLWLASQKLVYRRMDSDSIQLTLRSMKTSFALGTVLGLPLYTAYALRTNRRALLSVRRLLNASTASGLGAAGAAGAVEFSRISLSDEATLKTRHIKAATSLSLRRQDDFGTIGAVLGSCLVPAIFWTRAGIFDLIGGGLSLGYGAGFTVHHVQTLLGDKTGPAAVPIDRPQ</sequence>
<accession>A0ABQ0LM48</accession>
<evidence type="ECO:0000313" key="2">
    <source>
        <dbReference type="Proteomes" id="UP000815677"/>
    </source>
</evidence>
<dbReference type="EMBL" id="DF847578">
    <property type="protein sequence ID" value="GAT52125.1"/>
    <property type="molecule type" value="Genomic_DNA"/>
</dbReference>
<reference evidence="1" key="1">
    <citation type="submission" date="2014-09" db="EMBL/GenBank/DDBJ databases">
        <title>Genome sequence of the luminous mushroom Mycena chlorophos for searching fungal bioluminescence genes.</title>
        <authorList>
            <person name="Tanaka Y."/>
            <person name="Kasuga D."/>
            <person name="Oba Y."/>
            <person name="Hase S."/>
            <person name="Sato K."/>
            <person name="Oba Y."/>
            <person name="Sakakibara Y."/>
        </authorList>
    </citation>
    <scope>NUCLEOTIDE SEQUENCE</scope>
</reference>
<evidence type="ECO:0000313" key="1">
    <source>
        <dbReference type="EMBL" id="GAT52125.1"/>
    </source>
</evidence>
<dbReference type="Proteomes" id="UP000815677">
    <property type="component" value="Unassembled WGS sequence"/>
</dbReference>
<organism evidence="1 2">
    <name type="scientific">Mycena chlorophos</name>
    <name type="common">Agaric fungus</name>
    <name type="synonym">Agaricus chlorophos</name>
    <dbReference type="NCBI Taxonomy" id="658473"/>
    <lineage>
        <taxon>Eukaryota</taxon>
        <taxon>Fungi</taxon>
        <taxon>Dikarya</taxon>
        <taxon>Basidiomycota</taxon>
        <taxon>Agaricomycotina</taxon>
        <taxon>Agaricomycetes</taxon>
        <taxon>Agaricomycetidae</taxon>
        <taxon>Agaricales</taxon>
        <taxon>Marasmiineae</taxon>
        <taxon>Mycenaceae</taxon>
        <taxon>Mycena</taxon>
    </lineage>
</organism>
<name>A0ABQ0LM48_MYCCL</name>
<protein>
    <submittedName>
        <fullName evidence="1">Uncharacterized protein</fullName>
    </submittedName>
</protein>
<proteinExistence type="predicted"/>
<gene>
    <name evidence="1" type="ORF">MCHLO_09206</name>
</gene>